<organism evidence="2 3">
    <name type="scientific">Bombella saccharophila</name>
    <dbReference type="NCBI Taxonomy" id="2967338"/>
    <lineage>
        <taxon>Bacteria</taxon>
        <taxon>Pseudomonadati</taxon>
        <taxon>Pseudomonadota</taxon>
        <taxon>Alphaproteobacteria</taxon>
        <taxon>Acetobacterales</taxon>
        <taxon>Acetobacteraceae</taxon>
        <taxon>Bombella</taxon>
    </lineage>
</organism>
<accession>A0ABT3WAW6</accession>
<sequence>MFNKAGCVIDHAGRDVMAMVEQSNVADGASPMQQGANKEGLTPEALTVCCQQLCACGQEEQAVSLALQAAQASSDVPLLLAAGLFFTHHTARHEVAVAIFRKALLLMPPGDGAVASLRGELKLCLAGALMAAGAREESISLFMEIAQHHPEHRLFAGEHISMGLLEAGLPDQAERVLAAWLKDGTPSAALYNNMGCALERLNRSREAMVYYQKGIDLASRDEAVSFGYSMALLKAGEYEEGFARYVRRVPRIPNLSCWFYKDLPRLTKDVPLAGKRILFYQEQGLGDTVQFIRFLPEIARQAGHITIASLPPLARLLAETYPMVEVCLVSDILKTPERAKEYDFSCPIPDLPYLCDLKSPAELPPFKPYLAVPPERRAHFAQIVENAIAQYRGAQGQEATQRRLRIGLVWAGEARTSAQDVASDKRRSSSFAEMMAAFGTVEADFFSLQYGPRRGELVGVETPQPVYDVMDEVQDMADTVALMEALDLVISVDTAPLHLAGALGREVWLVSRWDACWRWGDEGERTPWYPTMRIFRAQELSFVPVLQEVGMALHQRVAEG</sequence>
<protein>
    <submittedName>
        <fullName evidence="2">Tetratricopeptide repeat-containing glycosyltransferase family protein</fullName>
    </submittedName>
</protein>
<reference evidence="2 3" key="1">
    <citation type="submission" date="2022-07" db="EMBL/GenBank/DDBJ databases">
        <title>Bombella genomes.</title>
        <authorList>
            <person name="Harer L."/>
            <person name="Styblova S."/>
            <person name="Ehrmann M."/>
        </authorList>
    </citation>
    <scope>NUCLEOTIDE SEQUENCE [LARGE SCALE GENOMIC DNA]</scope>
    <source>
        <strain evidence="2 3">TMW 2.2558</strain>
    </source>
</reference>
<dbReference type="Proteomes" id="UP001165648">
    <property type="component" value="Unassembled WGS sequence"/>
</dbReference>
<dbReference type="EMBL" id="JANIDW010000003">
    <property type="protein sequence ID" value="MCX5614942.1"/>
    <property type="molecule type" value="Genomic_DNA"/>
</dbReference>
<dbReference type="SMART" id="SM00028">
    <property type="entry name" value="TPR"/>
    <property type="match status" value="2"/>
</dbReference>
<evidence type="ECO:0000313" key="3">
    <source>
        <dbReference type="Proteomes" id="UP001165648"/>
    </source>
</evidence>
<evidence type="ECO:0000256" key="1">
    <source>
        <dbReference type="PROSITE-ProRule" id="PRU00339"/>
    </source>
</evidence>
<keyword evidence="3" id="KW-1185">Reference proteome</keyword>
<dbReference type="InterPro" id="IPR019734">
    <property type="entry name" value="TPR_rpt"/>
</dbReference>
<gene>
    <name evidence="2" type="ORF">NQF64_06775</name>
</gene>
<dbReference type="InterPro" id="IPR011990">
    <property type="entry name" value="TPR-like_helical_dom_sf"/>
</dbReference>
<dbReference type="Gene3D" id="3.40.50.2000">
    <property type="entry name" value="Glycogen Phosphorylase B"/>
    <property type="match status" value="1"/>
</dbReference>
<dbReference type="PROSITE" id="PS50005">
    <property type="entry name" value="TPR"/>
    <property type="match status" value="1"/>
</dbReference>
<evidence type="ECO:0000313" key="2">
    <source>
        <dbReference type="EMBL" id="MCX5614942.1"/>
    </source>
</evidence>
<feature type="repeat" description="TPR" evidence="1">
    <location>
        <begin position="188"/>
        <end position="221"/>
    </location>
</feature>
<proteinExistence type="predicted"/>
<name>A0ABT3WAW6_9PROT</name>
<dbReference type="SUPFAM" id="SSF48452">
    <property type="entry name" value="TPR-like"/>
    <property type="match status" value="1"/>
</dbReference>
<dbReference type="Gene3D" id="1.25.40.10">
    <property type="entry name" value="Tetratricopeptide repeat domain"/>
    <property type="match status" value="1"/>
</dbReference>
<comment type="caution">
    <text evidence="2">The sequence shown here is derived from an EMBL/GenBank/DDBJ whole genome shotgun (WGS) entry which is preliminary data.</text>
</comment>
<keyword evidence="1" id="KW-0802">TPR repeat</keyword>
<dbReference type="Pfam" id="PF13429">
    <property type="entry name" value="TPR_15"/>
    <property type="match status" value="1"/>
</dbReference>
<dbReference type="RefSeq" id="WP_143813648.1">
    <property type="nucleotide sequence ID" value="NZ_JANIDW010000003.1"/>
</dbReference>
<dbReference type="SUPFAM" id="SSF53756">
    <property type="entry name" value="UDP-Glycosyltransferase/glycogen phosphorylase"/>
    <property type="match status" value="1"/>
</dbReference>